<dbReference type="Proteomes" id="UP000572907">
    <property type="component" value="Unassembled WGS sequence"/>
</dbReference>
<name>A0A7W4ZMW3_9ACTN</name>
<gene>
    <name evidence="2" type="ORF">FHS41_001930</name>
</gene>
<feature type="transmembrane region" description="Helical" evidence="1">
    <location>
        <begin position="23"/>
        <end position="45"/>
    </location>
</feature>
<keyword evidence="1" id="KW-0812">Transmembrane</keyword>
<dbReference type="InterPro" id="IPR045770">
    <property type="entry name" value="DUF6223"/>
</dbReference>
<dbReference type="Pfam" id="PF19733">
    <property type="entry name" value="DUF6223"/>
    <property type="match status" value="1"/>
</dbReference>
<feature type="transmembrane region" description="Helical" evidence="1">
    <location>
        <begin position="88"/>
        <end position="105"/>
    </location>
</feature>
<organism evidence="2 3">
    <name type="scientific">Streptomyces violarus</name>
    <dbReference type="NCBI Taxonomy" id="67380"/>
    <lineage>
        <taxon>Bacteria</taxon>
        <taxon>Bacillati</taxon>
        <taxon>Actinomycetota</taxon>
        <taxon>Actinomycetes</taxon>
        <taxon>Kitasatosporales</taxon>
        <taxon>Streptomycetaceae</taxon>
        <taxon>Streptomyces</taxon>
    </lineage>
</organism>
<dbReference type="EMBL" id="JACHXE010000001">
    <property type="protein sequence ID" value="MBB3075461.1"/>
    <property type="molecule type" value="Genomic_DNA"/>
</dbReference>
<dbReference type="AlphaFoldDB" id="A0A7W4ZMW3"/>
<keyword evidence="3" id="KW-1185">Reference proteome</keyword>
<keyword evidence="1" id="KW-1133">Transmembrane helix</keyword>
<keyword evidence="1" id="KW-0472">Membrane</keyword>
<sequence length="132" mass="12672">MSAPVVLAVAAEGGVIGDGRTGANLALGVGLIGVAMGWLALARVAGRISTGNARTGAMAAMAVGLVGTALAALHLATSSGGPGTGNGMVGAIAAIPLGLIAMALGRRALARSRRTERSAGSVGHEREFGATS</sequence>
<evidence type="ECO:0000256" key="1">
    <source>
        <dbReference type="SAM" id="Phobius"/>
    </source>
</evidence>
<feature type="transmembrane region" description="Helical" evidence="1">
    <location>
        <begin position="57"/>
        <end position="76"/>
    </location>
</feature>
<comment type="caution">
    <text evidence="2">The sequence shown here is derived from an EMBL/GenBank/DDBJ whole genome shotgun (WGS) entry which is preliminary data.</text>
</comment>
<evidence type="ECO:0000313" key="3">
    <source>
        <dbReference type="Proteomes" id="UP000572907"/>
    </source>
</evidence>
<evidence type="ECO:0000313" key="2">
    <source>
        <dbReference type="EMBL" id="MBB3075461.1"/>
    </source>
</evidence>
<dbReference type="RefSeq" id="WP_184589640.1">
    <property type="nucleotide sequence ID" value="NZ_BMUP01000001.1"/>
</dbReference>
<accession>A0A7W4ZMW3</accession>
<reference evidence="2 3" key="1">
    <citation type="submission" date="2020-08" db="EMBL/GenBank/DDBJ databases">
        <title>Genomic Encyclopedia of Type Strains, Phase III (KMG-III): the genomes of soil and plant-associated and newly described type strains.</title>
        <authorList>
            <person name="Whitman W."/>
        </authorList>
    </citation>
    <scope>NUCLEOTIDE SEQUENCE [LARGE SCALE GENOMIC DNA]</scope>
    <source>
        <strain evidence="2 3">CECT 3237</strain>
    </source>
</reference>
<protein>
    <submittedName>
        <fullName evidence="2">Uncharacterized protein</fullName>
    </submittedName>
</protein>
<proteinExistence type="predicted"/>